<accession>F0SFR5</accession>
<dbReference type="AlphaFoldDB" id="F0SFR5"/>
<gene>
    <name evidence="2" type="ordered locus">Plabr_3945</name>
</gene>
<name>F0SFR5_RUBBR</name>
<dbReference type="SUPFAM" id="SSF51182">
    <property type="entry name" value="RmlC-like cupins"/>
    <property type="match status" value="1"/>
</dbReference>
<dbReference type="Proteomes" id="UP000006860">
    <property type="component" value="Chromosome"/>
</dbReference>
<dbReference type="eggNOG" id="COG1917">
    <property type="taxonomic scope" value="Bacteria"/>
</dbReference>
<protein>
    <submittedName>
        <fullName evidence="2">Cupin 2 conserved barrel domain protein</fullName>
    </submittedName>
</protein>
<dbReference type="InterPro" id="IPR014710">
    <property type="entry name" value="RmlC-like_jellyroll"/>
</dbReference>
<dbReference type="InterPro" id="IPR011051">
    <property type="entry name" value="RmlC_Cupin_sf"/>
</dbReference>
<feature type="domain" description="Cupin type-2" evidence="1">
    <location>
        <begin position="45"/>
        <end position="102"/>
    </location>
</feature>
<evidence type="ECO:0000259" key="1">
    <source>
        <dbReference type="Pfam" id="PF07883"/>
    </source>
</evidence>
<dbReference type="InterPro" id="IPR013096">
    <property type="entry name" value="Cupin_2"/>
</dbReference>
<dbReference type="Pfam" id="PF07883">
    <property type="entry name" value="Cupin_2"/>
    <property type="match status" value="1"/>
</dbReference>
<dbReference type="KEGG" id="pbs:Plabr_3945"/>
<dbReference type="HOGENOM" id="CLU_147397_0_1_0"/>
<proteinExistence type="predicted"/>
<dbReference type="RefSeq" id="WP_013630239.1">
    <property type="nucleotide sequence ID" value="NC_015174.1"/>
</dbReference>
<dbReference type="CDD" id="cd06981">
    <property type="entry name" value="cupin_reut_a1446"/>
    <property type="match status" value="1"/>
</dbReference>
<dbReference type="Gene3D" id="2.60.120.10">
    <property type="entry name" value="Jelly Rolls"/>
    <property type="match status" value="1"/>
</dbReference>
<sequence>MPNLFHNLPTNLPEELIEVLAQNEQVRIERIVSTGQRSDEGFWYDQDEHEWVIVLSGRARLAFPMEEPLELGPGDYVFLPAHRKHRVDWTAEDETTVWLAIFFR</sequence>
<dbReference type="OrthoDB" id="9798585at2"/>
<evidence type="ECO:0000313" key="3">
    <source>
        <dbReference type="Proteomes" id="UP000006860"/>
    </source>
</evidence>
<organism evidence="2 3">
    <name type="scientific">Rubinisphaera brasiliensis (strain ATCC 49424 / DSM 5305 / JCM 21570 / IAM 15109 / NBRC 103401 / IFAM 1448)</name>
    <name type="common">Planctomyces brasiliensis</name>
    <dbReference type="NCBI Taxonomy" id="756272"/>
    <lineage>
        <taxon>Bacteria</taxon>
        <taxon>Pseudomonadati</taxon>
        <taxon>Planctomycetota</taxon>
        <taxon>Planctomycetia</taxon>
        <taxon>Planctomycetales</taxon>
        <taxon>Planctomycetaceae</taxon>
        <taxon>Rubinisphaera</taxon>
    </lineage>
</organism>
<keyword evidence="3" id="KW-1185">Reference proteome</keyword>
<evidence type="ECO:0000313" key="2">
    <source>
        <dbReference type="EMBL" id="ADY61522.1"/>
    </source>
</evidence>
<dbReference type="EMBL" id="CP002546">
    <property type="protein sequence ID" value="ADY61522.1"/>
    <property type="molecule type" value="Genomic_DNA"/>
</dbReference>
<reference evidence="3" key="1">
    <citation type="submission" date="2011-02" db="EMBL/GenBank/DDBJ databases">
        <title>The complete genome of Planctomyces brasiliensis DSM 5305.</title>
        <authorList>
            <person name="Lucas S."/>
            <person name="Copeland A."/>
            <person name="Lapidus A."/>
            <person name="Bruce D."/>
            <person name="Goodwin L."/>
            <person name="Pitluck S."/>
            <person name="Kyrpides N."/>
            <person name="Mavromatis K."/>
            <person name="Pagani I."/>
            <person name="Ivanova N."/>
            <person name="Ovchinnikova G."/>
            <person name="Lu M."/>
            <person name="Detter J.C."/>
            <person name="Han C."/>
            <person name="Land M."/>
            <person name="Hauser L."/>
            <person name="Markowitz V."/>
            <person name="Cheng J.-F."/>
            <person name="Hugenholtz P."/>
            <person name="Woyke T."/>
            <person name="Wu D."/>
            <person name="Tindall B."/>
            <person name="Pomrenke H.G."/>
            <person name="Brambilla E."/>
            <person name="Klenk H.-P."/>
            <person name="Eisen J.A."/>
        </authorList>
    </citation>
    <scope>NUCLEOTIDE SEQUENCE [LARGE SCALE GENOMIC DNA]</scope>
    <source>
        <strain evidence="3">ATCC 49424 / DSM 5305 / JCM 21570 / NBRC 103401 / IFAM 1448</strain>
    </source>
</reference>